<sequence>MFSLPSYLRTALIVTLLLPLNGCIRLLLKPNRDFEKYTPPPAPDYAQASNWAALPTRRDSADAVPRYSALRDEQATAPVDVFFVHPTTYYSAHAWNADPRKKGLNKYTDRTTIKQQASVFNATGRIYAPRYRQATIYSFLDKEPNGQKALELAYSDVRAAFRYYLAHYNQGRPFIIASHSQGTDHATRLLHEFFDKPTPLRRQLVAAYLIGFQVKPNEFLTIKPCADSLATDCFVAYNTTDAGHESAMFQPSIAVNPLTWTLDSTLAPASLNRGAVSLGFRHLHPQLTGAQVHHGQLWVMAPRFKGYPHFPPSGKKKLRYSRHIADYALFYMNIRENSKARVRAWLDRKGQ</sequence>
<gene>
    <name evidence="1" type="ORF">I2H31_23065</name>
</gene>
<accession>A0ABS0IAQ3</accession>
<evidence type="ECO:0000313" key="1">
    <source>
        <dbReference type="EMBL" id="MBF9224002.1"/>
    </source>
</evidence>
<name>A0ABS0IAQ3_9BACT</name>
<dbReference type="InterPro" id="IPR021440">
    <property type="entry name" value="DUF3089"/>
</dbReference>
<dbReference type="Pfam" id="PF11288">
    <property type="entry name" value="DUF3089"/>
    <property type="match status" value="1"/>
</dbReference>
<comment type="caution">
    <text evidence="1">The sequence shown here is derived from an EMBL/GenBank/DDBJ whole genome shotgun (WGS) entry which is preliminary data.</text>
</comment>
<reference evidence="1 2" key="1">
    <citation type="submission" date="2020-11" db="EMBL/GenBank/DDBJ databases">
        <authorList>
            <person name="Kim M.K."/>
        </authorList>
    </citation>
    <scope>NUCLEOTIDE SEQUENCE [LARGE SCALE GENOMIC DNA]</scope>
    <source>
        <strain evidence="1 2">BT662</strain>
    </source>
</reference>
<dbReference type="Proteomes" id="UP000618931">
    <property type="component" value="Unassembled WGS sequence"/>
</dbReference>
<evidence type="ECO:0000313" key="2">
    <source>
        <dbReference type="Proteomes" id="UP000618931"/>
    </source>
</evidence>
<protein>
    <submittedName>
        <fullName evidence="1">DUF3089 domain-containing protein</fullName>
    </submittedName>
</protein>
<dbReference type="RefSeq" id="WP_196295420.1">
    <property type="nucleotide sequence ID" value="NZ_JADQDM010000021.1"/>
</dbReference>
<proteinExistence type="predicted"/>
<dbReference type="EMBL" id="JADQDM010000021">
    <property type="protein sequence ID" value="MBF9224002.1"/>
    <property type="molecule type" value="Genomic_DNA"/>
</dbReference>
<organism evidence="1 2">
    <name type="scientific">Hymenobacter ruricola</name>
    <dbReference type="NCBI Taxonomy" id="2791023"/>
    <lineage>
        <taxon>Bacteria</taxon>
        <taxon>Pseudomonadati</taxon>
        <taxon>Bacteroidota</taxon>
        <taxon>Cytophagia</taxon>
        <taxon>Cytophagales</taxon>
        <taxon>Hymenobacteraceae</taxon>
        <taxon>Hymenobacter</taxon>
    </lineage>
</organism>
<keyword evidence="2" id="KW-1185">Reference proteome</keyword>